<feature type="signal peptide" evidence="1">
    <location>
        <begin position="1"/>
        <end position="24"/>
    </location>
</feature>
<evidence type="ECO:0008006" key="4">
    <source>
        <dbReference type="Google" id="ProtNLM"/>
    </source>
</evidence>
<name>A0ABQ1YEC3_9BACL</name>
<evidence type="ECO:0000313" key="3">
    <source>
        <dbReference type="Proteomes" id="UP000659344"/>
    </source>
</evidence>
<evidence type="ECO:0000313" key="2">
    <source>
        <dbReference type="EMBL" id="GGH22178.1"/>
    </source>
</evidence>
<proteinExistence type="predicted"/>
<comment type="caution">
    <text evidence="2">The sequence shown here is derived from an EMBL/GenBank/DDBJ whole genome shotgun (WGS) entry which is preliminary data.</text>
</comment>
<dbReference type="Proteomes" id="UP000659344">
    <property type="component" value="Unassembled WGS sequence"/>
</dbReference>
<sequence>MKKLFVACFMIIVMTMTISIHTHAEKLFNAPQADSKEVQLQDMLMLFLLPHIDQAVAKYYAQFLIEKPIVYPYEVDITKIKRSRFRGYEFLITLEVSPVVGPHIGVGKDLITFQIDPTLPKNIKSISYEHIKTYDLPPNWEHIIRKTLN</sequence>
<feature type="chain" id="PRO_5045039720" description="DUF3888 domain-containing protein" evidence="1">
    <location>
        <begin position="25"/>
        <end position="149"/>
    </location>
</feature>
<keyword evidence="3" id="KW-1185">Reference proteome</keyword>
<dbReference type="EMBL" id="BMFT01000001">
    <property type="protein sequence ID" value="GGH22178.1"/>
    <property type="molecule type" value="Genomic_DNA"/>
</dbReference>
<gene>
    <name evidence="2" type="ORF">GCM10008013_20510</name>
</gene>
<dbReference type="RefSeq" id="WP_188538315.1">
    <property type="nucleotide sequence ID" value="NZ_BMFT01000001.1"/>
</dbReference>
<keyword evidence="1" id="KW-0732">Signal</keyword>
<evidence type="ECO:0000256" key="1">
    <source>
        <dbReference type="SAM" id="SignalP"/>
    </source>
</evidence>
<dbReference type="Pfam" id="PF13027">
    <property type="entry name" value="DUF3888"/>
    <property type="match status" value="1"/>
</dbReference>
<accession>A0ABQ1YEC3</accession>
<protein>
    <recommendedName>
        <fullName evidence="4">DUF3888 domain-containing protein</fullName>
    </recommendedName>
</protein>
<organism evidence="2 3">
    <name type="scientific">Paenibacillus segetis</name>
    <dbReference type="NCBI Taxonomy" id="1325360"/>
    <lineage>
        <taxon>Bacteria</taxon>
        <taxon>Bacillati</taxon>
        <taxon>Bacillota</taxon>
        <taxon>Bacilli</taxon>
        <taxon>Bacillales</taxon>
        <taxon>Paenibacillaceae</taxon>
        <taxon>Paenibacillus</taxon>
    </lineage>
</organism>
<reference evidence="3" key="1">
    <citation type="journal article" date="2019" name="Int. J. Syst. Evol. Microbiol.">
        <title>The Global Catalogue of Microorganisms (GCM) 10K type strain sequencing project: providing services to taxonomists for standard genome sequencing and annotation.</title>
        <authorList>
            <consortium name="The Broad Institute Genomics Platform"/>
            <consortium name="The Broad Institute Genome Sequencing Center for Infectious Disease"/>
            <person name="Wu L."/>
            <person name="Ma J."/>
        </authorList>
    </citation>
    <scope>NUCLEOTIDE SEQUENCE [LARGE SCALE GENOMIC DNA]</scope>
    <source>
        <strain evidence="3">CGMCC 1.12769</strain>
    </source>
</reference>
<dbReference type="InterPro" id="IPR024984">
    <property type="entry name" value="DUF3888"/>
</dbReference>